<dbReference type="PROSITE" id="PS50850">
    <property type="entry name" value="MFS"/>
    <property type="match status" value="1"/>
</dbReference>
<dbReference type="InterPro" id="IPR011701">
    <property type="entry name" value="MFS"/>
</dbReference>
<reference evidence="8 9" key="1">
    <citation type="journal article" date="2010" name="J. Bacteriol.">
        <title>Complete genome sequence of the representative gamma-hexachlorocyclohexane-degrading bacterium Sphingobium japonicum UT26.</title>
        <authorList>
            <person name="Nagata Y."/>
            <person name="Ohtsubo Y."/>
            <person name="Endo R."/>
            <person name="Ichikawa N."/>
            <person name="Ankai A."/>
            <person name="Oguchi A."/>
            <person name="Fukui S."/>
            <person name="Fujita N."/>
            <person name="Tsuda M."/>
        </authorList>
    </citation>
    <scope>NUCLEOTIDE SEQUENCE [LARGE SCALE GENOMIC DNA]</scope>
    <source>
        <strain evidence="9">DSM 16413 / CCM 7287 / MTCC 6362 / UT26 / NBRC 101211 / UT26S</strain>
    </source>
</reference>
<dbReference type="GO" id="GO:0016020">
    <property type="term" value="C:membrane"/>
    <property type="evidence" value="ECO:0007669"/>
    <property type="project" value="UniProtKB-SubCell"/>
</dbReference>
<dbReference type="KEGG" id="sjp:SJA_C1-32590"/>
<dbReference type="RefSeq" id="WP_013041342.1">
    <property type="nucleotide sequence ID" value="NC_014006.1"/>
</dbReference>
<evidence type="ECO:0000256" key="1">
    <source>
        <dbReference type="ARBA" id="ARBA00004141"/>
    </source>
</evidence>
<organism evidence="8 9">
    <name type="scientific">Sphingobium indicum (strain DSM 16413 / CCM 7287 / MTCC 6362 / UT26 / NBRC 101211 / UT26S)</name>
    <name type="common">Sphingobium japonicum</name>
    <dbReference type="NCBI Taxonomy" id="452662"/>
    <lineage>
        <taxon>Bacteria</taxon>
        <taxon>Pseudomonadati</taxon>
        <taxon>Pseudomonadota</taxon>
        <taxon>Alphaproteobacteria</taxon>
        <taxon>Sphingomonadales</taxon>
        <taxon>Sphingomonadaceae</taxon>
        <taxon>Sphingobium</taxon>
    </lineage>
</organism>
<dbReference type="HOGENOM" id="CLU_001265_5_12_5"/>
<keyword evidence="9" id="KW-1185">Reference proteome</keyword>
<feature type="transmembrane region" description="Helical" evidence="6">
    <location>
        <begin position="287"/>
        <end position="309"/>
    </location>
</feature>
<evidence type="ECO:0000256" key="3">
    <source>
        <dbReference type="ARBA" id="ARBA00022692"/>
    </source>
</evidence>
<dbReference type="eggNOG" id="COG2814">
    <property type="taxonomic scope" value="Bacteria"/>
</dbReference>
<keyword evidence="4 6" id="KW-1133">Transmembrane helix</keyword>
<proteinExistence type="predicted"/>
<dbReference type="Proteomes" id="UP000007753">
    <property type="component" value="Chromosome 1"/>
</dbReference>
<evidence type="ECO:0000256" key="4">
    <source>
        <dbReference type="ARBA" id="ARBA00022989"/>
    </source>
</evidence>
<dbReference type="Pfam" id="PF07690">
    <property type="entry name" value="MFS_1"/>
    <property type="match status" value="1"/>
</dbReference>
<dbReference type="AlphaFoldDB" id="D4Z661"/>
<dbReference type="CDD" id="cd17328">
    <property type="entry name" value="MFS_spinster_like"/>
    <property type="match status" value="1"/>
</dbReference>
<feature type="domain" description="Major facilitator superfamily (MFS) profile" evidence="7">
    <location>
        <begin position="28"/>
        <end position="447"/>
    </location>
</feature>
<evidence type="ECO:0000256" key="5">
    <source>
        <dbReference type="ARBA" id="ARBA00023136"/>
    </source>
</evidence>
<accession>D4Z661</accession>
<feature type="transmembrane region" description="Helical" evidence="6">
    <location>
        <begin position="348"/>
        <end position="369"/>
    </location>
</feature>
<dbReference type="GeneID" id="29274756"/>
<keyword evidence="2" id="KW-0813">Transport</keyword>
<feature type="transmembrane region" description="Helical" evidence="6">
    <location>
        <begin position="62"/>
        <end position="83"/>
    </location>
</feature>
<dbReference type="PANTHER" id="PTHR23505">
    <property type="entry name" value="SPINSTER"/>
    <property type="match status" value="1"/>
</dbReference>
<sequence length="453" mass="47345">MATIDTAVAGGAAAMPVERPMGRRWIYVVLLLNFGYILNFADRQIVNILAESIKRDLHLQDWQLGVMSGLSFALVYGAMALPVARLAERVNRPRLIAVAMTLWSASTLFSGMARSFAQLAAARVAVGIGESGYAPSSHSLITETVPKHRRTLALAIFGTGVPVGSMVAMVIGGIVADFWGWRTAFMLAGLPGVIIAMIILFTVRDPRFRAGAQKSGKPSTFLSDARVLLGKRSYLLLVMGSGLLALGGYGLQSFIASFFFRVHAQELAGLSAQIHAAFGVKLGPTAIIGPALGVAIGLTGMISALASGVVTDRLVARDVRYFGRIGGAPLLLAVPTVIVALYSPGISAALLFFAIVQGLVSFSGPPLLSCSQSLAPPQMRATASAISLLAVVLFGNGLGPLLVGLASDLMAWMGYDAGSALRAALTITTVPVLCAAILFLSAARHLKADLGEI</sequence>
<feature type="transmembrane region" description="Helical" evidence="6">
    <location>
        <begin position="423"/>
        <end position="443"/>
    </location>
</feature>
<feature type="transmembrane region" description="Helical" evidence="6">
    <location>
        <begin position="234"/>
        <end position="260"/>
    </location>
</feature>
<feature type="transmembrane region" description="Helical" evidence="6">
    <location>
        <begin position="381"/>
        <end position="403"/>
    </location>
</feature>
<dbReference type="SUPFAM" id="SSF103473">
    <property type="entry name" value="MFS general substrate transporter"/>
    <property type="match status" value="1"/>
</dbReference>
<dbReference type="EMBL" id="AP010803">
    <property type="protein sequence ID" value="BAI98093.1"/>
    <property type="molecule type" value="Genomic_DNA"/>
</dbReference>
<dbReference type="GO" id="GO:0022857">
    <property type="term" value="F:transmembrane transporter activity"/>
    <property type="evidence" value="ECO:0007669"/>
    <property type="project" value="InterPro"/>
</dbReference>
<name>D4Z661_SPHIU</name>
<feature type="transmembrane region" description="Helical" evidence="6">
    <location>
        <begin position="181"/>
        <end position="203"/>
    </location>
</feature>
<dbReference type="InterPro" id="IPR020846">
    <property type="entry name" value="MFS_dom"/>
</dbReference>
<evidence type="ECO:0000313" key="8">
    <source>
        <dbReference type="EMBL" id="BAI98093.1"/>
    </source>
</evidence>
<keyword evidence="5 6" id="KW-0472">Membrane</keyword>
<evidence type="ECO:0000259" key="7">
    <source>
        <dbReference type="PROSITE" id="PS50850"/>
    </source>
</evidence>
<feature type="transmembrane region" description="Helical" evidence="6">
    <location>
        <begin position="321"/>
        <end position="342"/>
    </location>
</feature>
<feature type="transmembrane region" description="Helical" evidence="6">
    <location>
        <begin position="152"/>
        <end position="175"/>
    </location>
</feature>
<dbReference type="Gene3D" id="1.20.1250.20">
    <property type="entry name" value="MFS general substrate transporter like domains"/>
    <property type="match status" value="2"/>
</dbReference>
<evidence type="ECO:0000313" key="9">
    <source>
        <dbReference type="Proteomes" id="UP000007753"/>
    </source>
</evidence>
<feature type="transmembrane region" description="Helical" evidence="6">
    <location>
        <begin position="25"/>
        <end position="41"/>
    </location>
</feature>
<comment type="subcellular location">
    <subcellularLocation>
        <location evidence="1">Membrane</location>
        <topology evidence="1">Multi-pass membrane protein</topology>
    </subcellularLocation>
</comment>
<dbReference type="STRING" id="452662.SJA_C1-32590"/>
<evidence type="ECO:0000256" key="6">
    <source>
        <dbReference type="SAM" id="Phobius"/>
    </source>
</evidence>
<dbReference type="PANTHER" id="PTHR23505:SF79">
    <property type="entry name" value="PROTEIN SPINSTER"/>
    <property type="match status" value="1"/>
</dbReference>
<keyword evidence="3 6" id="KW-0812">Transmembrane</keyword>
<gene>
    <name evidence="8" type="ordered locus">SJA_C1-32590</name>
</gene>
<protein>
    <submittedName>
        <fullName evidence="8">Putative MFS permease</fullName>
    </submittedName>
</protein>
<dbReference type="InterPro" id="IPR044770">
    <property type="entry name" value="MFS_spinster-like"/>
</dbReference>
<dbReference type="InterPro" id="IPR036259">
    <property type="entry name" value="MFS_trans_sf"/>
</dbReference>
<evidence type="ECO:0000256" key="2">
    <source>
        <dbReference type="ARBA" id="ARBA00022448"/>
    </source>
</evidence>